<dbReference type="KEGG" id="dmm:dnm_017800"/>
<evidence type="ECO:0000313" key="1">
    <source>
        <dbReference type="EMBL" id="QTA85766.1"/>
    </source>
</evidence>
<keyword evidence="2" id="KW-1185">Reference proteome</keyword>
<gene>
    <name evidence="1" type="ORF">dnm_017800</name>
</gene>
<accession>A0A975GLF0</accession>
<name>A0A975GLF0_9BACT</name>
<organism evidence="1 2">
    <name type="scientific">Desulfonema magnum</name>
    <dbReference type="NCBI Taxonomy" id="45655"/>
    <lineage>
        <taxon>Bacteria</taxon>
        <taxon>Pseudomonadati</taxon>
        <taxon>Thermodesulfobacteriota</taxon>
        <taxon>Desulfobacteria</taxon>
        <taxon>Desulfobacterales</taxon>
        <taxon>Desulfococcaceae</taxon>
        <taxon>Desulfonema</taxon>
    </lineage>
</organism>
<dbReference type="AlphaFoldDB" id="A0A975GLF0"/>
<evidence type="ECO:0000313" key="2">
    <source>
        <dbReference type="Proteomes" id="UP000663722"/>
    </source>
</evidence>
<protein>
    <submittedName>
        <fullName evidence="1">Uncharacterized protein</fullName>
    </submittedName>
</protein>
<proteinExistence type="predicted"/>
<reference evidence="1" key="1">
    <citation type="journal article" date="2021" name="Microb. Physiol.">
        <title>Proteogenomic Insights into the Physiology of Marine, Sulfate-Reducing, Filamentous Desulfonema limicola and Desulfonema magnum.</title>
        <authorList>
            <person name="Schnaars V."/>
            <person name="Wohlbrand L."/>
            <person name="Scheve S."/>
            <person name="Hinrichs C."/>
            <person name="Reinhardt R."/>
            <person name="Rabus R."/>
        </authorList>
    </citation>
    <scope>NUCLEOTIDE SEQUENCE</scope>
    <source>
        <strain evidence="1">4be13</strain>
    </source>
</reference>
<dbReference type="EMBL" id="CP061800">
    <property type="protein sequence ID" value="QTA85766.1"/>
    <property type="molecule type" value="Genomic_DNA"/>
</dbReference>
<dbReference type="Proteomes" id="UP000663722">
    <property type="component" value="Chromosome"/>
</dbReference>
<dbReference type="REBASE" id="492225">
    <property type="entry name" value="Dma2077ORF17790P"/>
</dbReference>
<sequence length="314" mass="37070">MGVYMNEKEILEQAYMEARKIVSENRWEEFDAVIRRDVDFLIEKIEGNKSIVSALATSLVKKISDPGQDIRLHRTDFKNGYSARVLDTKFTTPFFKNYFPKYANKESAFLTLATRERIRWNGNEGKKLKIRNKKLKESFLNIFEQVEVGNADPKEYLRYLFSKLKELSSRDDLIFQSAREQITNLGILNINLIIEMLKKHFTEKLSSRLPVIAIYSIYEILIPNSKRYENKKLLPLQVHTSSDKHGFGDIEIYGDNDEPFEVVEIKHNIPIDKYLIFDIVKKTEHTKINRYYILTTFHIDKWIEILREYKINVA</sequence>